<dbReference type="EMBL" id="DYWK01000006">
    <property type="protein sequence ID" value="HJF18346.1"/>
    <property type="molecule type" value="Genomic_DNA"/>
</dbReference>
<evidence type="ECO:0000313" key="1">
    <source>
        <dbReference type="EMBL" id="HJF18346.1"/>
    </source>
</evidence>
<evidence type="ECO:0000313" key="2">
    <source>
        <dbReference type="Proteomes" id="UP000715651"/>
    </source>
</evidence>
<organism evidence="1 2">
    <name type="scientific">Aeriscardovia aeriphila</name>
    <dbReference type="NCBI Taxonomy" id="218139"/>
    <lineage>
        <taxon>Bacteria</taxon>
        <taxon>Bacillati</taxon>
        <taxon>Actinomycetota</taxon>
        <taxon>Actinomycetes</taxon>
        <taxon>Bifidobacteriales</taxon>
        <taxon>Bifidobacteriaceae</taxon>
        <taxon>Aeriscardovia</taxon>
    </lineage>
</organism>
<gene>
    <name evidence="1" type="ORF">K8U78_04230</name>
</gene>
<comment type="caution">
    <text evidence="1">The sequence shown here is derived from an EMBL/GenBank/DDBJ whole genome shotgun (WGS) entry which is preliminary data.</text>
</comment>
<protein>
    <submittedName>
        <fullName evidence="1">Uncharacterized protein</fullName>
    </submittedName>
</protein>
<reference evidence="1" key="2">
    <citation type="submission" date="2021-09" db="EMBL/GenBank/DDBJ databases">
        <authorList>
            <person name="Gilroy R."/>
        </authorList>
    </citation>
    <scope>NUCLEOTIDE SEQUENCE</scope>
    <source>
        <strain evidence="1">578</strain>
    </source>
</reference>
<name>A0A921FVD2_9BIFI</name>
<reference evidence="1" key="1">
    <citation type="journal article" date="2021" name="PeerJ">
        <title>Extensive microbial diversity within the chicken gut microbiome revealed by metagenomics and culture.</title>
        <authorList>
            <person name="Gilroy R."/>
            <person name="Ravi A."/>
            <person name="Getino M."/>
            <person name="Pursley I."/>
            <person name="Horton D.L."/>
            <person name="Alikhan N.F."/>
            <person name="Baker D."/>
            <person name="Gharbi K."/>
            <person name="Hall N."/>
            <person name="Watson M."/>
            <person name="Adriaenssens E.M."/>
            <person name="Foster-Nyarko E."/>
            <person name="Jarju S."/>
            <person name="Secka A."/>
            <person name="Antonio M."/>
            <person name="Oren A."/>
            <person name="Chaudhuri R.R."/>
            <person name="La Ragione R."/>
            <person name="Hildebrand F."/>
            <person name="Pallen M.J."/>
        </authorList>
    </citation>
    <scope>NUCLEOTIDE SEQUENCE</scope>
    <source>
        <strain evidence="1">578</strain>
    </source>
</reference>
<sequence>MIASVGLRAGLSPTQAKEAEVELRRRAALLEKMRLVRMTQLAELAHMPDGEKSEEQEKEHHAHQQLLKHFLRHDIHDVTSHLDDKDD</sequence>
<dbReference type="Proteomes" id="UP000715651">
    <property type="component" value="Unassembled WGS sequence"/>
</dbReference>
<accession>A0A921FVD2</accession>
<proteinExistence type="predicted"/>
<dbReference type="AlphaFoldDB" id="A0A921FVD2"/>